<dbReference type="PANTHER" id="PTHR30373:SF2">
    <property type="entry name" value="UPF0603 PROTEIN YGCG"/>
    <property type="match status" value="1"/>
</dbReference>
<evidence type="ECO:0000313" key="6">
    <source>
        <dbReference type="Proteomes" id="UP000561459"/>
    </source>
</evidence>
<feature type="signal peptide" evidence="3">
    <location>
        <begin position="1"/>
        <end position="22"/>
    </location>
</feature>
<evidence type="ECO:0000256" key="3">
    <source>
        <dbReference type="SAM" id="SignalP"/>
    </source>
</evidence>
<evidence type="ECO:0000256" key="1">
    <source>
        <dbReference type="SAM" id="MobiDB-lite"/>
    </source>
</evidence>
<evidence type="ECO:0000259" key="4">
    <source>
        <dbReference type="Pfam" id="PF04536"/>
    </source>
</evidence>
<keyword evidence="6" id="KW-1185">Reference proteome</keyword>
<keyword evidence="2" id="KW-0812">Transmembrane</keyword>
<dbReference type="RefSeq" id="WP_183616273.1">
    <property type="nucleotide sequence ID" value="NZ_JACIDY010000002.1"/>
</dbReference>
<comment type="caution">
    <text evidence="5">The sequence shown here is derived from an EMBL/GenBank/DDBJ whole genome shotgun (WGS) entry which is preliminary data.</text>
</comment>
<accession>A0A7W6FXS2</accession>
<name>A0A7W6FXS2_9SPHN</name>
<gene>
    <name evidence="5" type="ORF">GGR39_001198</name>
</gene>
<dbReference type="AlphaFoldDB" id="A0A7W6FXS2"/>
<keyword evidence="3" id="KW-0732">Signal</keyword>
<sequence>MRAFLGALLLCFSALLPGVAQAGPQFPKLTGRVVDDANILPPDVETRLTQKLDALEKQSQRQFVIATLPSLQGYEISDYGYQLGRAWGIGDKQRNDGVLLIIAPNERKVRIETGYGLEGVLPDGMNFLIINNNILPRFKAGDMPGGIEAGADAVIKQLTLPPDQAQKVAAQAVQQGREREKGIPVGTIIFLVFVLFFFVLPVLRAMTGHGGRRRGGFGSPIVWIPGGFGGGSDWGGGGGGWGGGGGGFSGGGGSFGGGGASGSW</sequence>
<organism evidence="5 6">
    <name type="scientific">Novosphingobium fluoreni</name>
    <dbReference type="NCBI Taxonomy" id="1391222"/>
    <lineage>
        <taxon>Bacteria</taxon>
        <taxon>Pseudomonadati</taxon>
        <taxon>Pseudomonadota</taxon>
        <taxon>Alphaproteobacteria</taxon>
        <taxon>Sphingomonadales</taxon>
        <taxon>Sphingomonadaceae</taxon>
        <taxon>Novosphingobium</taxon>
    </lineage>
</organism>
<dbReference type="InterPro" id="IPR007621">
    <property type="entry name" value="TPM_dom"/>
</dbReference>
<feature type="region of interest" description="Disordered" evidence="1">
    <location>
        <begin position="234"/>
        <end position="264"/>
    </location>
</feature>
<dbReference type="Pfam" id="PF04536">
    <property type="entry name" value="TPM_phosphatase"/>
    <property type="match status" value="1"/>
</dbReference>
<reference evidence="5 6" key="1">
    <citation type="submission" date="2020-08" db="EMBL/GenBank/DDBJ databases">
        <title>Genomic Encyclopedia of Type Strains, Phase IV (KMG-IV): sequencing the most valuable type-strain genomes for metagenomic binning, comparative biology and taxonomic classification.</title>
        <authorList>
            <person name="Goeker M."/>
        </authorList>
    </citation>
    <scope>NUCLEOTIDE SEQUENCE [LARGE SCALE GENOMIC DNA]</scope>
    <source>
        <strain evidence="5 6">DSM 27568</strain>
    </source>
</reference>
<dbReference type="Proteomes" id="UP000561459">
    <property type="component" value="Unassembled WGS sequence"/>
</dbReference>
<feature type="chain" id="PRO_5030528351" description="TPM domain-containing protein" evidence="3">
    <location>
        <begin position="23"/>
        <end position="264"/>
    </location>
</feature>
<protein>
    <recommendedName>
        <fullName evidence="4">TPM domain-containing protein</fullName>
    </recommendedName>
</protein>
<dbReference type="Gene3D" id="3.10.310.50">
    <property type="match status" value="1"/>
</dbReference>
<evidence type="ECO:0000256" key="2">
    <source>
        <dbReference type="SAM" id="Phobius"/>
    </source>
</evidence>
<dbReference type="EMBL" id="JACIDY010000002">
    <property type="protein sequence ID" value="MBB3939558.1"/>
    <property type="molecule type" value="Genomic_DNA"/>
</dbReference>
<keyword evidence="2" id="KW-1133">Transmembrane helix</keyword>
<proteinExistence type="predicted"/>
<dbReference type="PANTHER" id="PTHR30373">
    <property type="entry name" value="UPF0603 PROTEIN YGCG"/>
    <property type="match status" value="1"/>
</dbReference>
<feature type="transmembrane region" description="Helical" evidence="2">
    <location>
        <begin position="183"/>
        <end position="203"/>
    </location>
</feature>
<evidence type="ECO:0000313" key="5">
    <source>
        <dbReference type="EMBL" id="MBB3939558.1"/>
    </source>
</evidence>
<keyword evidence="2" id="KW-0472">Membrane</keyword>
<feature type="domain" description="TPM" evidence="4">
    <location>
        <begin position="33"/>
        <end position="156"/>
    </location>
</feature>